<sequence length="71" mass="8133">MATTLEDDVFTLLKPGRPLTIETIAHDLRVPPWIVARALDALRHRGDVFRNRCAQWQVSAGKRRPARQTSR</sequence>
<reference evidence="1 2" key="1">
    <citation type="submission" date="2019-03" db="EMBL/GenBank/DDBJ databases">
        <title>Genomic Encyclopedia of Type Strains, Phase IV (KMG-IV): sequencing the most valuable type-strain genomes for metagenomic binning, comparative biology and taxonomic classification.</title>
        <authorList>
            <person name="Goeker M."/>
        </authorList>
    </citation>
    <scope>NUCLEOTIDE SEQUENCE [LARGE SCALE GENOMIC DNA]</scope>
    <source>
        <strain evidence="1 2">DSM 44496</strain>
    </source>
</reference>
<keyword evidence="2" id="KW-1185">Reference proteome</keyword>
<organism evidence="1 2">
    <name type="scientific">Nocardia ignorata</name>
    <dbReference type="NCBI Taxonomy" id="145285"/>
    <lineage>
        <taxon>Bacteria</taxon>
        <taxon>Bacillati</taxon>
        <taxon>Actinomycetota</taxon>
        <taxon>Actinomycetes</taxon>
        <taxon>Mycobacteriales</taxon>
        <taxon>Nocardiaceae</taxon>
        <taxon>Nocardia</taxon>
    </lineage>
</organism>
<gene>
    <name evidence="1" type="ORF">DFR75_11917</name>
</gene>
<dbReference type="Proteomes" id="UP000295087">
    <property type="component" value="Unassembled WGS sequence"/>
</dbReference>
<dbReference type="InterPro" id="IPR036388">
    <property type="entry name" value="WH-like_DNA-bd_sf"/>
</dbReference>
<dbReference type="RefSeq" id="WP_067497821.1">
    <property type="nucleotide sequence ID" value="NZ_JBHXPO010000003.1"/>
</dbReference>
<protein>
    <recommendedName>
        <fullName evidence="3">MarR family protein</fullName>
    </recommendedName>
</protein>
<dbReference type="Gene3D" id="1.10.10.10">
    <property type="entry name" value="Winged helix-like DNA-binding domain superfamily/Winged helix DNA-binding domain"/>
    <property type="match status" value="1"/>
</dbReference>
<comment type="caution">
    <text evidence="1">The sequence shown here is derived from an EMBL/GenBank/DDBJ whole genome shotgun (WGS) entry which is preliminary data.</text>
</comment>
<dbReference type="AlphaFoldDB" id="A0A4R6NXG9"/>
<dbReference type="InterPro" id="IPR036390">
    <property type="entry name" value="WH_DNA-bd_sf"/>
</dbReference>
<accession>A0A4R6NXG9</accession>
<dbReference type="SUPFAM" id="SSF46785">
    <property type="entry name" value="Winged helix' DNA-binding domain"/>
    <property type="match status" value="1"/>
</dbReference>
<proteinExistence type="predicted"/>
<evidence type="ECO:0000313" key="2">
    <source>
        <dbReference type="Proteomes" id="UP000295087"/>
    </source>
</evidence>
<evidence type="ECO:0008006" key="3">
    <source>
        <dbReference type="Google" id="ProtNLM"/>
    </source>
</evidence>
<dbReference type="EMBL" id="SNXK01000019">
    <property type="protein sequence ID" value="TDP28050.1"/>
    <property type="molecule type" value="Genomic_DNA"/>
</dbReference>
<evidence type="ECO:0000313" key="1">
    <source>
        <dbReference type="EMBL" id="TDP28050.1"/>
    </source>
</evidence>
<name>A0A4R6NXG9_NOCIG</name>